<evidence type="ECO:0000313" key="6">
    <source>
        <dbReference type="EMBL" id="RXK54561.1"/>
    </source>
</evidence>
<dbReference type="CDD" id="cd01821">
    <property type="entry name" value="Rhamnogalacturan_acetylesterase_like"/>
    <property type="match status" value="1"/>
</dbReference>
<organism evidence="6 7">
    <name type="scientific">Oleiharenicola lentus</name>
    <dbReference type="NCBI Taxonomy" id="2508720"/>
    <lineage>
        <taxon>Bacteria</taxon>
        <taxon>Pseudomonadati</taxon>
        <taxon>Verrucomicrobiota</taxon>
        <taxon>Opitutia</taxon>
        <taxon>Opitutales</taxon>
        <taxon>Opitutaceae</taxon>
        <taxon>Oleiharenicola</taxon>
    </lineage>
</organism>
<dbReference type="OrthoDB" id="9807041at2"/>
<evidence type="ECO:0000256" key="4">
    <source>
        <dbReference type="SAM" id="Phobius"/>
    </source>
</evidence>
<feature type="transmembrane region" description="Helical" evidence="4">
    <location>
        <begin position="26"/>
        <end position="44"/>
    </location>
</feature>
<evidence type="ECO:0000313" key="7">
    <source>
        <dbReference type="Proteomes" id="UP000290218"/>
    </source>
</evidence>
<dbReference type="AlphaFoldDB" id="A0A4Q1C6Y8"/>
<protein>
    <submittedName>
        <fullName evidence="6">Rhamnogalacturonan acetylesterase</fullName>
    </submittedName>
</protein>
<name>A0A4Q1C6Y8_9BACT</name>
<dbReference type="SUPFAM" id="SSF49785">
    <property type="entry name" value="Galactose-binding domain-like"/>
    <property type="match status" value="1"/>
</dbReference>
<comment type="caution">
    <text evidence="6">The sequence shown here is derived from an EMBL/GenBank/DDBJ whole genome shotgun (WGS) entry which is preliminary data.</text>
</comment>
<feature type="compositionally biased region" description="Polar residues" evidence="3">
    <location>
        <begin position="420"/>
        <end position="430"/>
    </location>
</feature>
<dbReference type="InterPro" id="IPR008979">
    <property type="entry name" value="Galactose-bd-like_sf"/>
</dbReference>
<dbReference type="InterPro" id="IPR036514">
    <property type="entry name" value="SGNH_hydro_sf"/>
</dbReference>
<keyword evidence="7" id="KW-1185">Reference proteome</keyword>
<reference evidence="6 7" key="1">
    <citation type="submission" date="2019-01" db="EMBL/GenBank/DDBJ databases">
        <title>Lacunisphaera sp. strain TWA-58.</title>
        <authorList>
            <person name="Chen W.-M."/>
        </authorList>
    </citation>
    <scope>NUCLEOTIDE SEQUENCE [LARGE SCALE GENOMIC DNA]</scope>
    <source>
        <strain evidence="6 7">TWA-58</strain>
    </source>
</reference>
<evidence type="ECO:0000256" key="1">
    <source>
        <dbReference type="ARBA" id="ARBA00008668"/>
    </source>
</evidence>
<keyword evidence="2" id="KW-0378">Hydrolase</keyword>
<dbReference type="Pfam" id="PF13472">
    <property type="entry name" value="Lipase_GDSL_2"/>
    <property type="match status" value="1"/>
</dbReference>
<sequence length="438" mass="47920">MTVRTFIGGRTPTLAGLCRSDRHRDFASHLFALLVFFVAIPALAPAEVLRWTTYDLTSPEPFTPERGYGYELGTARNTEGRPWYFSIAVDEGNWLVEVTLGGAAAGDTTVKAESRRLMLESVKTAPGEQVRRQFIVNVRNASVPAPEKNAPGGSAVVLNDREQGSFTWDTKLTLEFGGPAPQVHSVSVAKVHTPTIFLLGDSTVTDQRWEDGASWGQMLSRFFKPAIAMANHAESGETLKSFVTGLRFAKVLSQLKEGDWVFLQFGHNDQKKNWPQTYVEAGTTYRAWLRAYLAEIRLRGATPVLVTSPQRRNFTPDGIIRNTHGDYPAAVRAVAAEEQVALVDLEAASRALYEGLGPEKSPLAFSNGGKDATHHNNYGAYQLAQAVAQGIRATPSLTKLAAFLADDFPGYDPAKPDDPTTFTLPASPQRSDLRPRGN</sequence>
<evidence type="ECO:0000256" key="3">
    <source>
        <dbReference type="SAM" id="MobiDB-lite"/>
    </source>
</evidence>
<evidence type="ECO:0000259" key="5">
    <source>
        <dbReference type="Pfam" id="PF13472"/>
    </source>
</evidence>
<accession>A0A4Q1C6Y8</accession>
<proteinExistence type="inferred from homology"/>
<dbReference type="Gene3D" id="3.40.50.1110">
    <property type="entry name" value="SGNH hydrolase"/>
    <property type="match status" value="1"/>
</dbReference>
<dbReference type="InterPro" id="IPR013830">
    <property type="entry name" value="SGNH_hydro"/>
</dbReference>
<dbReference type="GO" id="GO:0016788">
    <property type="term" value="F:hydrolase activity, acting on ester bonds"/>
    <property type="evidence" value="ECO:0007669"/>
    <property type="project" value="UniProtKB-ARBA"/>
</dbReference>
<comment type="similarity">
    <text evidence="1">Belongs to the 'GDSL' lipolytic enzyme family.</text>
</comment>
<feature type="region of interest" description="Disordered" evidence="3">
    <location>
        <begin position="410"/>
        <end position="438"/>
    </location>
</feature>
<dbReference type="InterPro" id="IPR037459">
    <property type="entry name" value="RhgT-like"/>
</dbReference>
<keyword evidence="4" id="KW-0812">Transmembrane</keyword>
<dbReference type="Gene3D" id="2.60.120.430">
    <property type="entry name" value="Galactose-binding lectin"/>
    <property type="match status" value="1"/>
</dbReference>
<feature type="domain" description="SGNH hydrolase-type esterase" evidence="5">
    <location>
        <begin position="198"/>
        <end position="352"/>
    </location>
</feature>
<dbReference type="EMBL" id="SDHX01000001">
    <property type="protein sequence ID" value="RXK54561.1"/>
    <property type="molecule type" value="Genomic_DNA"/>
</dbReference>
<dbReference type="PANTHER" id="PTHR43695:SF1">
    <property type="entry name" value="RHAMNOGALACTURONAN ACETYLESTERASE"/>
    <property type="match status" value="1"/>
</dbReference>
<evidence type="ECO:0000256" key="2">
    <source>
        <dbReference type="ARBA" id="ARBA00022801"/>
    </source>
</evidence>
<dbReference type="Proteomes" id="UP000290218">
    <property type="component" value="Unassembled WGS sequence"/>
</dbReference>
<keyword evidence="4" id="KW-0472">Membrane</keyword>
<dbReference type="PANTHER" id="PTHR43695">
    <property type="entry name" value="PUTATIVE (AFU_ORTHOLOGUE AFUA_2G17250)-RELATED"/>
    <property type="match status" value="1"/>
</dbReference>
<keyword evidence="4" id="KW-1133">Transmembrane helix</keyword>
<gene>
    <name evidence="6" type="ORF">ESB00_01270</name>
</gene>
<dbReference type="SUPFAM" id="SSF52266">
    <property type="entry name" value="SGNH hydrolase"/>
    <property type="match status" value="1"/>
</dbReference>